<gene>
    <name evidence="2" type="ORF">SKAU_G00408400</name>
</gene>
<accession>A0A9Q1EAI8</accession>
<feature type="region of interest" description="Disordered" evidence="1">
    <location>
        <begin position="1"/>
        <end position="51"/>
    </location>
</feature>
<dbReference type="EMBL" id="JAINUF010000021">
    <property type="protein sequence ID" value="KAJ8335201.1"/>
    <property type="molecule type" value="Genomic_DNA"/>
</dbReference>
<evidence type="ECO:0000313" key="3">
    <source>
        <dbReference type="Proteomes" id="UP001152622"/>
    </source>
</evidence>
<comment type="caution">
    <text evidence="2">The sequence shown here is derived from an EMBL/GenBank/DDBJ whole genome shotgun (WGS) entry which is preliminary data.</text>
</comment>
<reference evidence="2" key="1">
    <citation type="journal article" date="2023" name="Science">
        <title>Genome structures resolve the early diversification of teleost fishes.</title>
        <authorList>
            <person name="Parey E."/>
            <person name="Louis A."/>
            <person name="Montfort J."/>
            <person name="Bouchez O."/>
            <person name="Roques C."/>
            <person name="Iampietro C."/>
            <person name="Lluch J."/>
            <person name="Castinel A."/>
            <person name="Donnadieu C."/>
            <person name="Desvignes T."/>
            <person name="Floi Bucao C."/>
            <person name="Jouanno E."/>
            <person name="Wen M."/>
            <person name="Mejri S."/>
            <person name="Dirks R."/>
            <person name="Jansen H."/>
            <person name="Henkel C."/>
            <person name="Chen W.J."/>
            <person name="Zahm M."/>
            <person name="Cabau C."/>
            <person name="Klopp C."/>
            <person name="Thompson A.W."/>
            <person name="Robinson-Rechavi M."/>
            <person name="Braasch I."/>
            <person name="Lecointre G."/>
            <person name="Bobe J."/>
            <person name="Postlethwait J.H."/>
            <person name="Berthelot C."/>
            <person name="Roest Crollius H."/>
            <person name="Guiguen Y."/>
        </authorList>
    </citation>
    <scope>NUCLEOTIDE SEQUENCE</scope>
    <source>
        <strain evidence="2">WJC10195</strain>
    </source>
</reference>
<evidence type="ECO:0000256" key="1">
    <source>
        <dbReference type="SAM" id="MobiDB-lite"/>
    </source>
</evidence>
<name>A0A9Q1EAI8_SYNKA</name>
<proteinExistence type="predicted"/>
<dbReference type="Proteomes" id="UP001152622">
    <property type="component" value="Chromosome 21"/>
</dbReference>
<organism evidence="2 3">
    <name type="scientific">Synaphobranchus kaupii</name>
    <name type="common">Kaup's arrowtooth eel</name>
    <dbReference type="NCBI Taxonomy" id="118154"/>
    <lineage>
        <taxon>Eukaryota</taxon>
        <taxon>Metazoa</taxon>
        <taxon>Chordata</taxon>
        <taxon>Craniata</taxon>
        <taxon>Vertebrata</taxon>
        <taxon>Euteleostomi</taxon>
        <taxon>Actinopterygii</taxon>
        <taxon>Neopterygii</taxon>
        <taxon>Teleostei</taxon>
        <taxon>Anguilliformes</taxon>
        <taxon>Synaphobranchidae</taxon>
        <taxon>Synaphobranchus</taxon>
    </lineage>
</organism>
<feature type="compositionally biased region" description="Polar residues" evidence="1">
    <location>
        <begin position="41"/>
        <end position="50"/>
    </location>
</feature>
<protein>
    <submittedName>
        <fullName evidence="2">Uncharacterized protein</fullName>
    </submittedName>
</protein>
<sequence>MGTVPHLRQRARNSRSQAGNPLRLDDSQPDLKPATPPKASHSGSDQTHPSFNLRFHRLFQPITLFRKSPSCKDSECMNENLRKPFQF</sequence>
<evidence type="ECO:0000313" key="2">
    <source>
        <dbReference type="EMBL" id="KAJ8335201.1"/>
    </source>
</evidence>
<keyword evidence="3" id="KW-1185">Reference proteome</keyword>
<dbReference type="AlphaFoldDB" id="A0A9Q1EAI8"/>